<dbReference type="Proteomes" id="UP001500507">
    <property type="component" value="Unassembled WGS sequence"/>
</dbReference>
<evidence type="ECO:0000313" key="2">
    <source>
        <dbReference type="Proteomes" id="UP001500507"/>
    </source>
</evidence>
<name>A0ABN1MK56_9FLAO</name>
<dbReference type="EMBL" id="BAAAFG010000016">
    <property type="protein sequence ID" value="GAA0873253.1"/>
    <property type="molecule type" value="Genomic_DNA"/>
</dbReference>
<comment type="caution">
    <text evidence="1">The sequence shown here is derived from an EMBL/GenBank/DDBJ whole genome shotgun (WGS) entry which is preliminary data.</text>
</comment>
<proteinExistence type="predicted"/>
<accession>A0ABN1MK56</accession>
<dbReference type="InterPro" id="IPR018831">
    <property type="entry name" value="Uncharacterised_NKWYS"/>
</dbReference>
<protein>
    <submittedName>
        <fullName evidence="1">Uncharacterized protein</fullName>
    </submittedName>
</protein>
<organism evidence="1 2">
    <name type="scientific">Gangjinia marincola</name>
    <dbReference type="NCBI Taxonomy" id="578463"/>
    <lineage>
        <taxon>Bacteria</taxon>
        <taxon>Pseudomonadati</taxon>
        <taxon>Bacteroidota</taxon>
        <taxon>Flavobacteriia</taxon>
        <taxon>Flavobacteriales</taxon>
        <taxon>Flavobacteriaceae</taxon>
        <taxon>Gangjinia</taxon>
    </lineage>
</organism>
<gene>
    <name evidence="1" type="ORF">GCM10009117_24000</name>
</gene>
<keyword evidence="2" id="KW-1185">Reference proteome</keyword>
<evidence type="ECO:0000313" key="1">
    <source>
        <dbReference type="EMBL" id="GAA0873253.1"/>
    </source>
</evidence>
<sequence length="285" mass="33397">MIKKYIYLRKNFKQYLRAEKKARAAILPIKQGKIPVIVHTMGQVGSTTLERSLKQDASLAVFHTHFLSKSGIKNNWITETNNFKSKRIPYHLLEVNRLRRVLKNLPQRDIYIISSVRDVIARQISSLYKLPTIAEKNIQDEQGQANSQLVSKFFNEFVLKRPNFFHYPLNWFDKEVKACFDIDVFEHSFDPEQGYVIIRKGNVNLLVLHMEKIDALMPTVISEFLSVENSLTSIRSNVQQNSTYKDAVSNVKIPNEILDRVYSSKLMAHFYSEEKRIEFKKRWNI</sequence>
<dbReference type="RefSeq" id="WP_343768014.1">
    <property type="nucleotide sequence ID" value="NZ_BAAAFG010000016.1"/>
</dbReference>
<dbReference type="Pfam" id="PF10364">
    <property type="entry name" value="NKWYS"/>
    <property type="match status" value="1"/>
</dbReference>
<reference evidence="1 2" key="1">
    <citation type="journal article" date="2019" name="Int. J. Syst. Evol. Microbiol.">
        <title>The Global Catalogue of Microorganisms (GCM) 10K type strain sequencing project: providing services to taxonomists for standard genome sequencing and annotation.</title>
        <authorList>
            <consortium name="The Broad Institute Genomics Platform"/>
            <consortium name="The Broad Institute Genome Sequencing Center for Infectious Disease"/>
            <person name="Wu L."/>
            <person name="Ma J."/>
        </authorList>
    </citation>
    <scope>NUCLEOTIDE SEQUENCE [LARGE SCALE GENOMIC DNA]</scope>
    <source>
        <strain evidence="1 2">JCM 16082</strain>
    </source>
</reference>